<organism evidence="2 3">
    <name type="scientific">Tsukamurella soli</name>
    <dbReference type="NCBI Taxonomy" id="644556"/>
    <lineage>
        <taxon>Bacteria</taxon>
        <taxon>Bacillati</taxon>
        <taxon>Actinomycetota</taxon>
        <taxon>Actinomycetes</taxon>
        <taxon>Mycobacteriales</taxon>
        <taxon>Tsukamurellaceae</taxon>
        <taxon>Tsukamurella</taxon>
    </lineage>
</organism>
<feature type="compositionally biased region" description="Low complexity" evidence="1">
    <location>
        <begin position="303"/>
        <end position="314"/>
    </location>
</feature>
<proteinExistence type="predicted"/>
<dbReference type="EMBL" id="BAABFR010000003">
    <property type="protein sequence ID" value="GAA4384036.1"/>
    <property type="molecule type" value="Genomic_DNA"/>
</dbReference>
<gene>
    <name evidence="2" type="ORF">GCM10023147_03990</name>
</gene>
<keyword evidence="3" id="KW-1185">Reference proteome</keyword>
<evidence type="ECO:0000313" key="3">
    <source>
        <dbReference type="Proteomes" id="UP001500635"/>
    </source>
</evidence>
<dbReference type="Proteomes" id="UP001500635">
    <property type="component" value="Unassembled WGS sequence"/>
</dbReference>
<sequence length="314" mass="32879">MAPEGGEASQMPRLPALRVLWARWCVLSAAGCALGGAPLPFTVSVDGPVARYRASSTAGAMLARFGSDRAVLSCGDYGWRVPGASAASGLIAGGPAWADHGSMIDHHVRAEHFGWAAYWDVDGWRAPPVPTGIPLPPAATTASVALALAAAQGGGNAQRDNMFHVARMAEYQWLDEGSWRAAFDGDPAGVTWRAGIDEGWRLLDEQALTTSTGTGPVTADVDGRTASAAVALAVEYAEQRRIAVPPDVRVDSAFRRESGWEIRFSDYRDENPPRRAAILVADNGWVGRSPATPLAVTGTTRTPGPASAPLSGPG</sequence>
<feature type="region of interest" description="Disordered" evidence="1">
    <location>
        <begin position="291"/>
        <end position="314"/>
    </location>
</feature>
<protein>
    <submittedName>
        <fullName evidence="2">Uncharacterized protein</fullName>
    </submittedName>
</protein>
<comment type="caution">
    <text evidence="2">The sequence shown here is derived from an EMBL/GenBank/DDBJ whole genome shotgun (WGS) entry which is preliminary data.</text>
</comment>
<evidence type="ECO:0000313" key="2">
    <source>
        <dbReference type="EMBL" id="GAA4384036.1"/>
    </source>
</evidence>
<evidence type="ECO:0000256" key="1">
    <source>
        <dbReference type="SAM" id="MobiDB-lite"/>
    </source>
</evidence>
<reference evidence="3" key="1">
    <citation type="journal article" date="2019" name="Int. J. Syst. Evol. Microbiol.">
        <title>The Global Catalogue of Microorganisms (GCM) 10K type strain sequencing project: providing services to taxonomists for standard genome sequencing and annotation.</title>
        <authorList>
            <consortium name="The Broad Institute Genomics Platform"/>
            <consortium name="The Broad Institute Genome Sequencing Center for Infectious Disease"/>
            <person name="Wu L."/>
            <person name="Ma J."/>
        </authorList>
    </citation>
    <scope>NUCLEOTIDE SEQUENCE [LARGE SCALE GENOMIC DNA]</scope>
    <source>
        <strain evidence="3">JCM 17688</strain>
    </source>
</reference>
<name>A0ABP8J2V7_9ACTN</name>
<accession>A0ABP8J2V7</accession>